<dbReference type="InterPro" id="IPR009057">
    <property type="entry name" value="Homeodomain-like_sf"/>
</dbReference>
<proteinExistence type="predicted"/>
<sequence length="299" mass="32419">MTEAVDAHLDRAVDSVRRHLGNQARAEALGLRLDLTQEPTGLNYQYYTPSLSMVLTGRKRSIIGEYDQRWGREHFLITPVGLPVMAGVVELDAQGEFLSAIWRLDPVIVTEVAGAMARTAGAVPAEPARLGTWTPQLADAVARLLGLLDTPEDIPVLAPLLTREVVLRLLQTEQAPRLLVAVETTHSGIVVRAIEALNESIEKPWSLARLGAAVGSSSSTLARRFKQVTGMTPLHYLKRLRLGEARRRMVVLGESAGQAATAVGYLSASHFSRDYRAAYGTTPAADATLVRARLRSATA</sequence>
<dbReference type="Gene3D" id="1.10.10.60">
    <property type="entry name" value="Homeodomain-like"/>
    <property type="match status" value="2"/>
</dbReference>
<evidence type="ECO:0000256" key="2">
    <source>
        <dbReference type="ARBA" id="ARBA00023163"/>
    </source>
</evidence>
<evidence type="ECO:0000313" key="4">
    <source>
        <dbReference type="EMBL" id="MDR7383873.1"/>
    </source>
</evidence>
<dbReference type="Pfam" id="PF06719">
    <property type="entry name" value="AraC_N"/>
    <property type="match status" value="1"/>
</dbReference>
<keyword evidence="1" id="KW-0805">Transcription regulation</keyword>
<evidence type="ECO:0000313" key="5">
    <source>
        <dbReference type="Proteomes" id="UP001183585"/>
    </source>
</evidence>
<evidence type="ECO:0000259" key="3">
    <source>
        <dbReference type="PROSITE" id="PS01124"/>
    </source>
</evidence>
<dbReference type="PANTHER" id="PTHR43436">
    <property type="entry name" value="ARAC-FAMILY TRANSCRIPTIONAL REGULATOR"/>
    <property type="match status" value="1"/>
</dbReference>
<dbReference type="InterPro" id="IPR009594">
    <property type="entry name" value="Tscrpt_reg_HTH_AraC_N"/>
</dbReference>
<comment type="caution">
    <text evidence="4">The sequence shown here is derived from an EMBL/GenBank/DDBJ whole genome shotgun (WGS) entry which is preliminary data.</text>
</comment>
<dbReference type="Pfam" id="PF12833">
    <property type="entry name" value="HTH_18"/>
    <property type="match status" value="1"/>
</dbReference>
<organism evidence="4 5">
    <name type="scientific">Promicromonospora iranensis</name>
    <dbReference type="NCBI Taxonomy" id="1105144"/>
    <lineage>
        <taxon>Bacteria</taxon>
        <taxon>Bacillati</taxon>
        <taxon>Actinomycetota</taxon>
        <taxon>Actinomycetes</taxon>
        <taxon>Micrococcales</taxon>
        <taxon>Promicromonosporaceae</taxon>
        <taxon>Promicromonospora</taxon>
    </lineage>
</organism>
<protein>
    <submittedName>
        <fullName evidence="4">AraC-like DNA-binding protein</fullName>
    </submittedName>
</protein>
<reference evidence="4 5" key="1">
    <citation type="submission" date="2023-07" db="EMBL/GenBank/DDBJ databases">
        <title>Sequencing the genomes of 1000 actinobacteria strains.</title>
        <authorList>
            <person name="Klenk H.-P."/>
        </authorList>
    </citation>
    <scope>NUCLEOTIDE SEQUENCE [LARGE SCALE GENOMIC DNA]</scope>
    <source>
        <strain evidence="4 5">DSM 45554</strain>
    </source>
</reference>
<dbReference type="InterPro" id="IPR018060">
    <property type="entry name" value="HTH_AraC"/>
</dbReference>
<keyword evidence="2" id="KW-0804">Transcription</keyword>
<dbReference type="EMBL" id="JAVDYE010000001">
    <property type="protein sequence ID" value="MDR7383873.1"/>
    <property type="molecule type" value="Genomic_DNA"/>
</dbReference>
<keyword evidence="5" id="KW-1185">Reference proteome</keyword>
<feature type="domain" description="HTH araC/xylS-type" evidence="3">
    <location>
        <begin position="191"/>
        <end position="289"/>
    </location>
</feature>
<dbReference type="SMART" id="SM00342">
    <property type="entry name" value="HTH_ARAC"/>
    <property type="match status" value="1"/>
</dbReference>
<dbReference type="PANTHER" id="PTHR43436:SF1">
    <property type="entry name" value="TRANSCRIPTIONAL REGULATORY PROTEIN"/>
    <property type="match status" value="1"/>
</dbReference>
<name>A0ABU2CRA7_9MICO</name>
<dbReference type="SUPFAM" id="SSF46689">
    <property type="entry name" value="Homeodomain-like"/>
    <property type="match status" value="2"/>
</dbReference>
<dbReference type="PROSITE" id="PS01124">
    <property type="entry name" value="HTH_ARAC_FAMILY_2"/>
    <property type="match status" value="1"/>
</dbReference>
<dbReference type="RefSeq" id="WP_274995130.1">
    <property type="nucleotide sequence ID" value="NZ_JAJQQP010000008.1"/>
</dbReference>
<accession>A0ABU2CRA7</accession>
<dbReference type="Proteomes" id="UP001183585">
    <property type="component" value="Unassembled WGS sequence"/>
</dbReference>
<evidence type="ECO:0000256" key="1">
    <source>
        <dbReference type="ARBA" id="ARBA00023015"/>
    </source>
</evidence>
<gene>
    <name evidence="4" type="ORF">J2S48_003388</name>
</gene>